<dbReference type="AlphaFoldDB" id="A0A0D3ATJ1"/>
<dbReference type="EnsemblPlants" id="Bo2g116530.1">
    <property type="protein sequence ID" value="Bo2g116530.1"/>
    <property type="gene ID" value="Bo2g116530"/>
</dbReference>
<dbReference type="HOGENOM" id="CLU_042974_0_0_1"/>
<keyword evidence="2" id="KW-1185">Reference proteome</keyword>
<evidence type="ECO:0000313" key="2">
    <source>
        <dbReference type="Proteomes" id="UP000032141"/>
    </source>
</evidence>
<reference evidence="1" key="2">
    <citation type="submission" date="2015-03" db="UniProtKB">
        <authorList>
            <consortium name="EnsemblPlants"/>
        </authorList>
    </citation>
    <scope>IDENTIFICATION</scope>
</reference>
<organism evidence="1 2">
    <name type="scientific">Brassica oleracea var. oleracea</name>
    <dbReference type="NCBI Taxonomy" id="109376"/>
    <lineage>
        <taxon>Eukaryota</taxon>
        <taxon>Viridiplantae</taxon>
        <taxon>Streptophyta</taxon>
        <taxon>Embryophyta</taxon>
        <taxon>Tracheophyta</taxon>
        <taxon>Spermatophyta</taxon>
        <taxon>Magnoliopsida</taxon>
        <taxon>eudicotyledons</taxon>
        <taxon>Gunneridae</taxon>
        <taxon>Pentapetalae</taxon>
        <taxon>rosids</taxon>
        <taxon>malvids</taxon>
        <taxon>Brassicales</taxon>
        <taxon>Brassicaceae</taxon>
        <taxon>Brassiceae</taxon>
        <taxon>Brassica</taxon>
    </lineage>
</organism>
<name>A0A0D3ATJ1_BRAOL</name>
<dbReference type="Gramene" id="Bo2g116530.1">
    <property type="protein sequence ID" value="Bo2g116530.1"/>
    <property type="gene ID" value="Bo2g116530"/>
</dbReference>
<dbReference type="Proteomes" id="UP000032141">
    <property type="component" value="Chromosome C2"/>
</dbReference>
<protein>
    <submittedName>
        <fullName evidence="1">Uncharacterized protein</fullName>
    </submittedName>
</protein>
<evidence type="ECO:0000313" key="1">
    <source>
        <dbReference type="EnsemblPlants" id="Bo2g116530.1"/>
    </source>
</evidence>
<reference evidence="1 2" key="1">
    <citation type="journal article" date="2014" name="Genome Biol.">
        <title>Transcriptome and methylome profiling reveals relics of genome dominance in the mesopolyploid Brassica oleracea.</title>
        <authorList>
            <person name="Parkin I.A."/>
            <person name="Koh C."/>
            <person name="Tang H."/>
            <person name="Robinson S.J."/>
            <person name="Kagale S."/>
            <person name="Clarke W.E."/>
            <person name="Town C.D."/>
            <person name="Nixon J."/>
            <person name="Krishnakumar V."/>
            <person name="Bidwell S.L."/>
            <person name="Denoeud F."/>
            <person name="Belcram H."/>
            <person name="Links M.G."/>
            <person name="Just J."/>
            <person name="Clarke C."/>
            <person name="Bender T."/>
            <person name="Huebert T."/>
            <person name="Mason A.S."/>
            <person name="Pires J.C."/>
            <person name="Barker G."/>
            <person name="Moore J."/>
            <person name="Walley P.G."/>
            <person name="Manoli S."/>
            <person name="Batley J."/>
            <person name="Edwards D."/>
            <person name="Nelson M.N."/>
            <person name="Wang X."/>
            <person name="Paterson A.H."/>
            <person name="King G."/>
            <person name="Bancroft I."/>
            <person name="Chalhoub B."/>
            <person name="Sharpe A.G."/>
        </authorList>
    </citation>
    <scope>NUCLEOTIDE SEQUENCE</scope>
    <source>
        <strain evidence="1 2">cv. TO1000</strain>
    </source>
</reference>
<proteinExistence type="predicted"/>
<sequence>MKGCLRTPFEDQAECSSRVNQEIELLVHVRLRPSHVRARLLRSDRALPESRSLRSDRTVYVLGRDIATELQGELGRYLTTCFCAGCYAATLFASFSDFSCFEMLQGIILSPAFGKHSGLTTDVRSQNCCSCLDLICDRGVRTKGWRKFVPGKTHPPIPCFAVLSFIAKDVVAKGLDHDTFVLSISDRALVRARSLHCDRASARAQSLRSDRASARAQSLRSDRALARARSLHSDRAEHTFHRCVATLLKVLSDDSRFLRKAFRKEESISKKYLSKKKKFLIDFEMNLMKGYLRTPFEVQAERSSRVNQEIELLVHVRLVIGCQSWKQSMSRIMPPSFYVLRVLSLKNCPPCLSPRTPYILAPRSVYAFSSSALKQS</sequence>
<accession>A0A0D3ATJ1</accession>